<comment type="caution">
    <text evidence="1">The sequence shown here is derived from an EMBL/GenBank/DDBJ whole genome shotgun (WGS) entry which is preliminary data.</text>
</comment>
<gene>
    <name evidence="1" type="ORF">H4F45_20575</name>
</gene>
<evidence type="ECO:0000313" key="2">
    <source>
        <dbReference type="Proteomes" id="UP000768524"/>
    </source>
</evidence>
<accession>A0AAE2WIP3</accession>
<dbReference type="AlphaFoldDB" id="A0AAE2WIP3"/>
<protein>
    <submittedName>
        <fullName evidence="1">Type II toxin-antitoxin system RelE/ParE family toxin</fullName>
    </submittedName>
</protein>
<evidence type="ECO:0000313" key="1">
    <source>
        <dbReference type="EMBL" id="MBN3053806.1"/>
    </source>
</evidence>
<dbReference type="Proteomes" id="UP000768524">
    <property type="component" value="Unassembled WGS sequence"/>
</dbReference>
<reference evidence="1" key="1">
    <citation type="submission" date="2020-07" db="EMBL/GenBank/DDBJ databases">
        <title>A pangenomic view of the genus Pectobacterium provides insights into genome organization, phylogeny, and virulence.</title>
        <authorList>
            <person name="Jonkheer E."/>
            <person name="Brankovics B."/>
            <person name="Houwers I."/>
            <person name="Van Der Wolf J."/>
            <person name="Bonants P."/>
            <person name="Vreeburg R."/>
            <person name="Bollema R."/>
            <person name="De Haan J."/>
            <person name="Berke L."/>
            <person name="De Ridder D."/>
            <person name="Smit S."/>
            <person name="Van Der Lee T.A.J."/>
        </authorList>
    </citation>
    <scope>NUCLEOTIDE SEQUENCE</scope>
    <source>
        <strain evidence="1">NAK:433</strain>
    </source>
</reference>
<feature type="non-terminal residue" evidence="1">
    <location>
        <position position="1"/>
    </location>
</feature>
<name>A0AAE2WIP3_9GAMM</name>
<sequence>VTNYRKRTVIAFMVEEDKRTVTVLGIWHGGQDYESDLLTDDAD</sequence>
<proteinExistence type="predicted"/>
<organism evidence="1 2">
    <name type="scientific">Pectobacterium brasiliense</name>
    <dbReference type="NCBI Taxonomy" id="180957"/>
    <lineage>
        <taxon>Bacteria</taxon>
        <taxon>Pseudomonadati</taxon>
        <taxon>Pseudomonadota</taxon>
        <taxon>Gammaproteobacteria</taxon>
        <taxon>Enterobacterales</taxon>
        <taxon>Pectobacteriaceae</taxon>
        <taxon>Pectobacterium</taxon>
    </lineage>
</organism>
<dbReference type="EMBL" id="JACGEP010000104">
    <property type="protein sequence ID" value="MBN3053806.1"/>
    <property type="molecule type" value="Genomic_DNA"/>
</dbReference>